<dbReference type="AlphaFoldDB" id="A0A0N4U3L6"/>
<evidence type="ECO:0000256" key="5">
    <source>
        <dbReference type="ARBA" id="ARBA00022691"/>
    </source>
</evidence>
<evidence type="ECO:0000259" key="8">
    <source>
        <dbReference type="PROSITE" id="PS50280"/>
    </source>
</evidence>
<evidence type="ECO:0000313" key="10">
    <source>
        <dbReference type="EMBL" id="VDN55712.1"/>
    </source>
</evidence>
<keyword evidence="2" id="KW-0158">Chromosome</keyword>
<evidence type="ECO:0000256" key="2">
    <source>
        <dbReference type="ARBA" id="ARBA00022454"/>
    </source>
</evidence>
<dbReference type="EMBL" id="UYYG01001153">
    <property type="protein sequence ID" value="VDN55712.1"/>
    <property type="molecule type" value="Genomic_DNA"/>
</dbReference>
<gene>
    <name evidence="10" type="ORF">DME_LOCUS5685</name>
</gene>
<dbReference type="Gene3D" id="2.170.270.10">
    <property type="entry name" value="SET domain"/>
    <property type="match status" value="1"/>
</dbReference>
<dbReference type="GO" id="GO:0005634">
    <property type="term" value="C:nucleus"/>
    <property type="evidence" value="ECO:0007669"/>
    <property type="project" value="InterPro"/>
</dbReference>
<comment type="subcellular location">
    <subcellularLocation>
        <location evidence="1">Chromosome</location>
    </subcellularLocation>
</comment>
<dbReference type="PANTHER" id="PTHR46223">
    <property type="entry name" value="HISTONE-LYSINE N-METHYLTRANSFERASE SUV39H"/>
    <property type="match status" value="1"/>
</dbReference>
<proteinExistence type="predicted"/>
<name>A0A0N4U3L6_DRAME</name>
<evidence type="ECO:0000313" key="11">
    <source>
        <dbReference type="Proteomes" id="UP000038040"/>
    </source>
</evidence>
<evidence type="ECO:0000259" key="9">
    <source>
        <dbReference type="PROSITE" id="PS50867"/>
    </source>
</evidence>
<dbReference type="PROSITE" id="PS50280">
    <property type="entry name" value="SET"/>
    <property type="match status" value="1"/>
</dbReference>
<dbReference type="GO" id="GO:0042054">
    <property type="term" value="F:histone methyltransferase activity"/>
    <property type="evidence" value="ECO:0007669"/>
    <property type="project" value="InterPro"/>
</dbReference>
<dbReference type="InterPro" id="IPR050973">
    <property type="entry name" value="H3K9_Histone-Lys_N-MTase"/>
</dbReference>
<dbReference type="Proteomes" id="UP000038040">
    <property type="component" value="Unplaced"/>
</dbReference>
<dbReference type="Pfam" id="PF05033">
    <property type="entry name" value="Pre-SET"/>
    <property type="match status" value="1"/>
</dbReference>
<reference evidence="13" key="1">
    <citation type="submission" date="2017-02" db="UniProtKB">
        <authorList>
            <consortium name="WormBaseParasite"/>
        </authorList>
    </citation>
    <scope>IDENTIFICATION</scope>
</reference>
<dbReference type="OrthoDB" id="616263at2759"/>
<reference evidence="10 12" key="2">
    <citation type="submission" date="2018-11" db="EMBL/GenBank/DDBJ databases">
        <authorList>
            <consortium name="Pathogen Informatics"/>
        </authorList>
    </citation>
    <scope>NUCLEOTIDE SEQUENCE [LARGE SCALE GENOMIC DNA]</scope>
</reference>
<keyword evidence="3" id="KW-0489">Methyltransferase</keyword>
<feature type="domain" description="SET" evidence="8">
    <location>
        <begin position="100"/>
        <end position="224"/>
    </location>
</feature>
<sequence length="252" mass="28206">MDFIYIRELEKGAGARAEDFDSLFEGCRCVGLCTAANRCSCLFRQQDIYQDSKYIKAESVSLPVIECSSQCLCSLNSESCGNRCVQFGVTLPLEVSFFICSFKIYSQVFKTTNKGFGVRCSEPIRKGRFVTEYVGEVIGPLEVKRRSPHTVYTLIIKEQFHGGCKNQTTYIDANKRGNIARFINHSCDPNLEMVIVRIGSPCVHVGLFASQFISPFEELSYDYGVNILRDGSHSQKLCLCASSNCHLYLPAS</sequence>
<evidence type="ECO:0000256" key="3">
    <source>
        <dbReference type="ARBA" id="ARBA00022603"/>
    </source>
</evidence>
<dbReference type="InterPro" id="IPR007728">
    <property type="entry name" value="Pre-SET_dom"/>
</dbReference>
<evidence type="ECO:0000256" key="6">
    <source>
        <dbReference type="ARBA" id="ARBA00022723"/>
    </source>
</evidence>
<keyword evidence="7" id="KW-0862">Zinc</keyword>
<keyword evidence="4" id="KW-0808">Transferase</keyword>
<dbReference type="SMART" id="SM00317">
    <property type="entry name" value="SET"/>
    <property type="match status" value="1"/>
</dbReference>
<organism evidence="11 13">
    <name type="scientific">Dracunculus medinensis</name>
    <name type="common">Guinea worm</name>
    <dbReference type="NCBI Taxonomy" id="318479"/>
    <lineage>
        <taxon>Eukaryota</taxon>
        <taxon>Metazoa</taxon>
        <taxon>Ecdysozoa</taxon>
        <taxon>Nematoda</taxon>
        <taxon>Chromadorea</taxon>
        <taxon>Rhabditida</taxon>
        <taxon>Spirurina</taxon>
        <taxon>Dracunculoidea</taxon>
        <taxon>Dracunculidae</taxon>
        <taxon>Dracunculus</taxon>
    </lineage>
</organism>
<dbReference type="GO" id="GO:0005694">
    <property type="term" value="C:chromosome"/>
    <property type="evidence" value="ECO:0007669"/>
    <property type="project" value="UniProtKB-SubCell"/>
</dbReference>
<dbReference type="Proteomes" id="UP000274756">
    <property type="component" value="Unassembled WGS sequence"/>
</dbReference>
<evidence type="ECO:0000256" key="1">
    <source>
        <dbReference type="ARBA" id="ARBA00004286"/>
    </source>
</evidence>
<keyword evidence="5" id="KW-0949">S-adenosyl-L-methionine</keyword>
<evidence type="ECO:0000256" key="4">
    <source>
        <dbReference type="ARBA" id="ARBA00022679"/>
    </source>
</evidence>
<dbReference type="InterPro" id="IPR001214">
    <property type="entry name" value="SET_dom"/>
</dbReference>
<evidence type="ECO:0000256" key="7">
    <source>
        <dbReference type="ARBA" id="ARBA00022833"/>
    </source>
</evidence>
<keyword evidence="6" id="KW-0479">Metal-binding</keyword>
<dbReference type="InterPro" id="IPR046341">
    <property type="entry name" value="SET_dom_sf"/>
</dbReference>
<feature type="domain" description="Pre-SET" evidence="9">
    <location>
        <begin position="25"/>
        <end position="88"/>
    </location>
</feature>
<dbReference type="WBParaSite" id="DME_0000132501-mRNA-1">
    <property type="protein sequence ID" value="DME_0000132501-mRNA-1"/>
    <property type="gene ID" value="DME_0000132501"/>
</dbReference>
<dbReference type="PANTHER" id="PTHR46223:SF3">
    <property type="entry name" value="HISTONE-LYSINE N-METHYLTRANSFERASE SET-23"/>
    <property type="match status" value="1"/>
</dbReference>
<evidence type="ECO:0000313" key="13">
    <source>
        <dbReference type="WBParaSite" id="DME_0000132501-mRNA-1"/>
    </source>
</evidence>
<dbReference type="STRING" id="318479.A0A0N4U3L6"/>
<dbReference type="GO" id="GO:0032259">
    <property type="term" value="P:methylation"/>
    <property type="evidence" value="ECO:0007669"/>
    <property type="project" value="UniProtKB-KW"/>
</dbReference>
<dbReference type="SUPFAM" id="SSF82199">
    <property type="entry name" value="SET domain"/>
    <property type="match status" value="1"/>
</dbReference>
<protein>
    <submittedName>
        <fullName evidence="13">Histone-lysine N-methyltransferase SETMAR</fullName>
    </submittedName>
</protein>
<dbReference type="PROSITE" id="PS50867">
    <property type="entry name" value="PRE_SET"/>
    <property type="match status" value="1"/>
</dbReference>
<dbReference type="Pfam" id="PF00856">
    <property type="entry name" value="SET"/>
    <property type="match status" value="1"/>
</dbReference>
<evidence type="ECO:0000313" key="12">
    <source>
        <dbReference type="Proteomes" id="UP000274756"/>
    </source>
</evidence>
<dbReference type="GO" id="GO:0008270">
    <property type="term" value="F:zinc ion binding"/>
    <property type="evidence" value="ECO:0007669"/>
    <property type="project" value="InterPro"/>
</dbReference>
<keyword evidence="12" id="KW-1185">Reference proteome</keyword>
<accession>A0A0N4U3L6</accession>